<dbReference type="RefSeq" id="WP_033101871.1">
    <property type="nucleotide sequence ID" value="NZ_JACEIP010000010.1"/>
</dbReference>
<sequence>MARTSIPVDVATDNGFVFAIDTTIDATNGMSFTGNSGRHILFAENTGDSDMTVTVKFAADEFGRTGQKDVVVAAGATKVIGPFNTDLYNQDSASTVYVDFSAGATGNVCVLKVSL</sequence>
<evidence type="ECO:0000313" key="2">
    <source>
        <dbReference type="Proteomes" id="UP000530514"/>
    </source>
</evidence>
<dbReference type="Proteomes" id="UP000530514">
    <property type="component" value="Unassembled WGS sequence"/>
</dbReference>
<organism evidence="1 2">
    <name type="scientific">Thermoactinomyces daqus</name>
    <dbReference type="NCBI Taxonomy" id="1329516"/>
    <lineage>
        <taxon>Bacteria</taxon>
        <taxon>Bacillati</taxon>
        <taxon>Bacillota</taxon>
        <taxon>Bacilli</taxon>
        <taxon>Bacillales</taxon>
        <taxon>Thermoactinomycetaceae</taxon>
        <taxon>Thermoactinomyces</taxon>
    </lineage>
</organism>
<reference evidence="1 2" key="1">
    <citation type="submission" date="2020-07" db="EMBL/GenBank/DDBJ databases">
        <authorList>
            <person name="Feng H."/>
        </authorList>
    </citation>
    <scope>NUCLEOTIDE SEQUENCE [LARGE SCALE GENOMIC DNA]</scope>
    <source>
        <strain evidence="2">s-11</strain>
    </source>
</reference>
<keyword evidence="2" id="KW-1185">Reference proteome</keyword>
<dbReference type="EMBL" id="JACEIP010000010">
    <property type="protein sequence ID" value="MBA4542889.1"/>
    <property type="molecule type" value="Genomic_DNA"/>
</dbReference>
<accession>A0A7W1XAB1</accession>
<protein>
    <submittedName>
        <fullName evidence="1">Uncharacterized protein</fullName>
    </submittedName>
</protein>
<dbReference type="AlphaFoldDB" id="A0A7W1XAB1"/>
<evidence type="ECO:0000313" key="1">
    <source>
        <dbReference type="EMBL" id="MBA4542889.1"/>
    </source>
</evidence>
<dbReference type="OrthoDB" id="2656414at2"/>
<name>A0A7W1XAB1_9BACL</name>
<proteinExistence type="predicted"/>
<comment type="caution">
    <text evidence="1">The sequence shown here is derived from an EMBL/GenBank/DDBJ whole genome shotgun (WGS) entry which is preliminary data.</text>
</comment>
<gene>
    <name evidence="1" type="ORF">H1164_08240</name>
</gene>